<name>A0A843WHP6_COLES</name>
<feature type="non-terminal residue" evidence="1">
    <location>
        <position position="1"/>
    </location>
</feature>
<dbReference type="Proteomes" id="UP000652761">
    <property type="component" value="Unassembled WGS sequence"/>
</dbReference>
<gene>
    <name evidence="1" type="ORF">Taro_035136</name>
</gene>
<comment type="caution">
    <text evidence="1">The sequence shown here is derived from an EMBL/GenBank/DDBJ whole genome shotgun (WGS) entry which is preliminary data.</text>
</comment>
<dbReference type="AlphaFoldDB" id="A0A843WHP6"/>
<evidence type="ECO:0000313" key="2">
    <source>
        <dbReference type="Proteomes" id="UP000652761"/>
    </source>
</evidence>
<protein>
    <submittedName>
        <fullName evidence="1">Uncharacterized protein</fullName>
    </submittedName>
</protein>
<evidence type="ECO:0000313" key="1">
    <source>
        <dbReference type="EMBL" id="MQM02370.1"/>
    </source>
</evidence>
<organism evidence="1 2">
    <name type="scientific">Colocasia esculenta</name>
    <name type="common">Wild taro</name>
    <name type="synonym">Arum esculentum</name>
    <dbReference type="NCBI Taxonomy" id="4460"/>
    <lineage>
        <taxon>Eukaryota</taxon>
        <taxon>Viridiplantae</taxon>
        <taxon>Streptophyta</taxon>
        <taxon>Embryophyta</taxon>
        <taxon>Tracheophyta</taxon>
        <taxon>Spermatophyta</taxon>
        <taxon>Magnoliopsida</taxon>
        <taxon>Liliopsida</taxon>
        <taxon>Araceae</taxon>
        <taxon>Aroideae</taxon>
        <taxon>Colocasieae</taxon>
        <taxon>Colocasia</taxon>
    </lineage>
</organism>
<sequence>MLFDHLTPIRVEGVSGRPVRLSRSPRGTHSGRSLLAHRVKVLMRCGAPSRLEGRRLKALADTPFPFLSFLLSPLLSEVGKAFLSDSSGVERPVARAEWWSGIMEQGGGGQVVIKVHSFPHAPLPVWYDCSVCGRPRDVASHRSASLLMSQPQYTSRYQRRRRPSRARPYHGAVAVAIRVVSRPSFLSRQEHCRDTLPRRDRVLVVVALPITMGGSACRPLTLWRSEVAVPVVRRSFSRGCSVSLVVTPGCSFPTSWRSGMLGACVVRLWSHTVAPVFRELLCLDGCVPRCCFHIVFDSTGSTGVMFGPTLSSLLPLLLEFLLLWL</sequence>
<reference evidence="1" key="1">
    <citation type="submission" date="2017-07" db="EMBL/GenBank/DDBJ databases">
        <title>Taro Niue Genome Assembly and Annotation.</title>
        <authorList>
            <person name="Atibalentja N."/>
            <person name="Keating K."/>
            <person name="Fields C.J."/>
        </authorList>
    </citation>
    <scope>NUCLEOTIDE SEQUENCE</scope>
    <source>
        <strain evidence="1">Niue_2</strain>
        <tissue evidence="1">Leaf</tissue>
    </source>
</reference>
<proteinExistence type="predicted"/>
<keyword evidence="2" id="KW-1185">Reference proteome</keyword>
<dbReference type="EMBL" id="NMUH01002844">
    <property type="protein sequence ID" value="MQM02370.1"/>
    <property type="molecule type" value="Genomic_DNA"/>
</dbReference>
<accession>A0A843WHP6</accession>